<feature type="transmembrane region" description="Helical" evidence="2">
    <location>
        <begin position="12"/>
        <end position="37"/>
    </location>
</feature>
<protein>
    <recommendedName>
        <fullName evidence="3">AsmA domain-containing protein</fullName>
    </recommendedName>
</protein>
<reference evidence="4 5" key="1">
    <citation type="submission" date="2020-04" db="EMBL/GenBank/DDBJ databases">
        <authorList>
            <person name="De Canck E."/>
        </authorList>
    </citation>
    <scope>NUCLEOTIDE SEQUENCE [LARGE SCALE GENOMIC DNA]</scope>
    <source>
        <strain evidence="4 5">LMG 28138</strain>
    </source>
</reference>
<dbReference type="GO" id="GO:0005886">
    <property type="term" value="C:plasma membrane"/>
    <property type="evidence" value="ECO:0007669"/>
    <property type="project" value="TreeGrafter"/>
</dbReference>
<keyword evidence="2" id="KW-0812">Transmembrane</keyword>
<gene>
    <name evidence="4" type="ORF">LMG28138_04124</name>
</gene>
<organism evidence="4 5">
    <name type="scientific">Pararobbsia alpina</name>
    <dbReference type="NCBI Taxonomy" id="621374"/>
    <lineage>
        <taxon>Bacteria</taxon>
        <taxon>Pseudomonadati</taxon>
        <taxon>Pseudomonadota</taxon>
        <taxon>Betaproteobacteria</taxon>
        <taxon>Burkholderiales</taxon>
        <taxon>Burkholderiaceae</taxon>
        <taxon>Pararobbsia</taxon>
    </lineage>
</organism>
<sequence>MTTRARPVSRMALRIAGWTLGAIVLLITVLVVVFLTFDWNRARPWVDDKVSAAIGRPFAINGDLKIGWHNAPQEWLTGWRAWIPWPRFSAANITIGNPDWAQQKYFATLDEIDFQVAVLPLLRRKIVIPSINLVNPSVDLERVLDGTNNWTFRLPSSSTPSEWKLDLHNVAFQKGRLLLSDQQNELTLDGTIDTLSQPIPIGEVLREQEKASRQHSAEAVGASGAAKLSRQAAASSSASAVEQSVTASSTNAPATASAAVIGSASAASEASAGGGASAHGAAAASTPTSGRAARNAPPQYALGWSVKGEYKRTTVEGSGKLGGILALQDASHPYPVQVDLRIGDTRIAVAGTLSDPAHLAALDLRLWLQGRSMARLYDITGIPLPETPPFATDGRLFARLQGGPMVFRYEDFTGRVGGSDINGTLVYQQQTPRPVLSGTLVSNVLQLSDLGPIIGADSRASRRQRGDTSSQPAGKVLPVEEFRTDRWKTLDADVHFTGRRILRSKSLPISDLYTHLILDNGILTLDPLRFGVAGGSLAGTIRLDGSADPLAGRFSIAARHLRLKQMFPTFAPMQTSLGEVNGDVALSALGNSPARLAATSNGEIKLLVNDGAISNLLLEAAGLNVANVVYNRLFGDKTTRINCAAADVVVSKGVAEPRIFALDTADALINVDGKVDLSSEDLDLTIRPHTKGFRVFSLRSPLHVGGTFARPKVGVDIPALALRGGAVVGLALINPFAALIPLLAPSNVGESPCAQMFASMRALPSAPPPGVTKPPVRKTAR</sequence>
<dbReference type="RefSeq" id="WP_425511446.1">
    <property type="nucleotide sequence ID" value="NZ_CADIKM010000024.1"/>
</dbReference>
<evidence type="ECO:0000313" key="5">
    <source>
        <dbReference type="Proteomes" id="UP000494115"/>
    </source>
</evidence>
<dbReference type="AlphaFoldDB" id="A0A6S7BMY0"/>
<proteinExistence type="predicted"/>
<evidence type="ECO:0000256" key="2">
    <source>
        <dbReference type="SAM" id="Phobius"/>
    </source>
</evidence>
<dbReference type="PANTHER" id="PTHR30441:SF9">
    <property type="entry name" value="ASMA FAMILY PROTEIN YHJG"/>
    <property type="match status" value="1"/>
</dbReference>
<dbReference type="GO" id="GO:0090313">
    <property type="term" value="P:regulation of protein targeting to membrane"/>
    <property type="evidence" value="ECO:0007669"/>
    <property type="project" value="TreeGrafter"/>
</dbReference>
<dbReference type="InterPro" id="IPR007844">
    <property type="entry name" value="AsmA"/>
</dbReference>
<evidence type="ECO:0000313" key="4">
    <source>
        <dbReference type="EMBL" id="CAB3796662.1"/>
    </source>
</evidence>
<evidence type="ECO:0000256" key="1">
    <source>
        <dbReference type="SAM" id="MobiDB-lite"/>
    </source>
</evidence>
<feature type="compositionally biased region" description="Low complexity" evidence="1">
    <location>
        <begin position="278"/>
        <end position="293"/>
    </location>
</feature>
<feature type="domain" description="AsmA" evidence="3">
    <location>
        <begin position="12"/>
        <end position="658"/>
    </location>
</feature>
<evidence type="ECO:0000259" key="3">
    <source>
        <dbReference type="Pfam" id="PF05170"/>
    </source>
</evidence>
<keyword evidence="2" id="KW-1133">Transmembrane helix</keyword>
<feature type="region of interest" description="Disordered" evidence="1">
    <location>
        <begin position="271"/>
        <end position="296"/>
    </location>
</feature>
<dbReference type="PANTHER" id="PTHR30441">
    <property type="entry name" value="DUF748 DOMAIN-CONTAINING PROTEIN"/>
    <property type="match status" value="1"/>
</dbReference>
<keyword evidence="5" id="KW-1185">Reference proteome</keyword>
<accession>A0A6S7BMY0</accession>
<name>A0A6S7BMY0_9BURK</name>
<dbReference type="InterPro" id="IPR052894">
    <property type="entry name" value="AsmA-related"/>
</dbReference>
<keyword evidence="2" id="KW-0472">Membrane</keyword>
<dbReference type="Proteomes" id="UP000494115">
    <property type="component" value="Unassembled WGS sequence"/>
</dbReference>
<dbReference type="EMBL" id="CADIKM010000024">
    <property type="protein sequence ID" value="CAB3796662.1"/>
    <property type="molecule type" value="Genomic_DNA"/>
</dbReference>
<dbReference type="Pfam" id="PF05170">
    <property type="entry name" value="AsmA"/>
    <property type="match status" value="1"/>
</dbReference>